<gene>
    <name evidence="2" type="ORF">NDU88_006741</name>
</gene>
<name>A0AAV7QPG9_PLEWA</name>
<accession>A0AAV7QPG9</accession>
<reference evidence="2" key="1">
    <citation type="journal article" date="2022" name="bioRxiv">
        <title>Sequencing and chromosome-scale assembly of the giantPleurodeles waltlgenome.</title>
        <authorList>
            <person name="Brown T."/>
            <person name="Elewa A."/>
            <person name="Iarovenko S."/>
            <person name="Subramanian E."/>
            <person name="Araus A.J."/>
            <person name="Petzold A."/>
            <person name="Susuki M."/>
            <person name="Suzuki K.-i.T."/>
            <person name="Hayashi T."/>
            <person name="Toyoda A."/>
            <person name="Oliveira C."/>
            <person name="Osipova E."/>
            <person name="Leigh N.D."/>
            <person name="Simon A."/>
            <person name="Yun M.H."/>
        </authorList>
    </citation>
    <scope>NUCLEOTIDE SEQUENCE</scope>
    <source>
        <strain evidence="2">20211129_DDA</strain>
        <tissue evidence="2">Liver</tissue>
    </source>
</reference>
<feature type="compositionally biased region" description="Basic and acidic residues" evidence="1">
    <location>
        <begin position="1"/>
        <end position="11"/>
    </location>
</feature>
<dbReference type="EMBL" id="JANPWB010000010">
    <property type="protein sequence ID" value="KAJ1140388.1"/>
    <property type="molecule type" value="Genomic_DNA"/>
</dbReference>
<feature type="compositionally biased region" description="Basic and acidic residues" evidence="1">
    <location>
        <begin position="25"/>
        <end position="36"/>
    </location>
</feature>
<evidence type="ECO:0000256" key="1">
    <source>
        <dbReference type="SAM" id="MobiDB-lite"/>
    </source>
</evidence>
<feature type="region of interest" description="Disordered" evidence="1">
    <location>
        <begin position="1"/>
        <end position="38"/>
    </location>
</feature>
<organism evidence="2 3">
    <name type="scientific">Pleurodeles waltl</name>
    <name type="common">Iberian ribbed newt</name>
    <dbReference type="NCBI Taxonomy" id="8319"/>
    <lineage>
        <taxon>Eukaryota</taxon>
        <taxon>Metazoa</taxon>
        <taxon>Chordata</taxon>
        <taxon>Craniata</taxon>
        <taxon>Vertebrata</taxon>
        <taxon>Euteleostomi</taxon>
        <taxon>Amphibia</taxon>
        <taxon>Batrachia</taxon>
        <taxon>Caudata</taxon>
        <taxon>Salamandroidea</taxon>
        <taxon>Salamandridae</taxon>
        <taxon>Pleurodelinae</taxon>
        <taxon>Pleurodeles</taxon>
    </lineage>
</organism>
<evidence type="ECO:0000313" key="2">
    <source>
        <dbReference type="EMBL" id="KAJ1140388.1"/>
    </source>
</evidence>
<sequence length="147" mass="16383">MKGERNQKVDPKAATGSWSGGRPVVDGKSDKQDGLESKFGSRISERGFVSLADGQFLCEMGKNISTEGYSLCHFGPRSCSVLSSMARQKGMHWMKLFPYLSKLMVRGQCPDVLLVHIGENDPVSEKGLQILKSMKKDINEMQRQWVT</sequence>
<dbReference type="Proteomes" id="UP001066276">
    <property type="component" value="Chromosome 6"/>
</dbReference>
<proteinExistence type="predicted"/>
<protein>
    <submittedName>
        <fullName evidence="2">Uncharacterized protein</fullName>
    </submittedName>
</protein>
<evidence type="ECO:0000313" key="3">
    <source>
        <dbReference type="Proteomes" id="UP001066276"/>
    </source>
</evidence>
<dbReference type="AlphaFoldDB" id="A0AAV7QPG9"/>
<comment type="caution">
    <text evidence="2">The sequence shown here is derived from an EMBL/GenBank/DDBJ whole genome shotgun (WGS) entry which is preliminary data.</text>
</comment>
<keyword evidence="3" id="KW-1185">Reference proteome</keyword>